<evidence type="ECO:0000313" key="3">
    <source>
        <dbReference type="Proteomes" id="UP000013785"/>
    </source>
</evidence>
<comment type="caution">
    <text evidence="2">The sequence shown here is derived from an EMBL/GenBank/DDBJ whole genome shotgun (WGS) entry which is preliminary data.</text>
</comment>
<dbReference type="Pfam" id="PF05043">
    <property type="entry name" value="Mga"/>
    <property type="match status" value="1"/>
</dbReference>
<dbReference type="HOGENOM" id="CLU_540516_0_0_9"/>
<name>R3WQD2_9ENTE</name>
<dbReference type="Proteomes" id="UP000013785">
    <property type="component" value="Unassembled WGS sequence"/>
</dbReference>
<accession>R3WQD2</accession>
<dbReference type="InterPro" id="IPR007737">
    <property type="entry name" value="Mga_HTH"/>
</dbReference>
<gene>
    <name evidence="2" type="ORF">UC3_01655</name>
</gene>
<proteinExistence type="predicted"/>
<feature type="domain" description="Mga helix-turn-helix" evidence="1">
    <location>
        <begin position="86"/>
        <end position="171"/>
    </location>
</feature>
<dbReference type="eggNOG" id="COG3711">
    <property type="taxonomic scope" value="Bacteria"/>
</dbReference>
<evidence type="ECO:0000259" key="1">
    <source>
        <dbReference type="Pfam" id="PF05043"/>
    </source>
</evidence>
<protein>
    <recommendedName>
        <fullName evidence="1">Mga helix-turn-helix domain-containing protein</fullName>
    </recommendedName>
</protein>
<keyword evidence="3" id="KW-1185">Reference proteome</keyword>
<dbReference type="PATRIC" id="fig|1158610.3.peg.1643"/>
<dbReference type="STRING" id="154621.RV11_GL000281"/>
<evidence type="ECO:0000313" key="2">
    <source>
        <dbReference type="EMBL" id="EOL44025.1"/>
    </source>
</evidence>
<reference evidence="2 3" key="1">
    <citation type="submission" date="2013-02" db="EMBL/GenBank/DDBJ databases">
        <title>The Genome Sequence of Enterococcus phoeniculicola BAA-412.</title>
        <authorList>
            <consortium name="The Broad Institute Genome Sequencing Platform"/>
            <consortium name="The Broad Institute Genome Sequencing Center for Infectious Disease"/>
            <person name="Earl A.M."/>
            <person name="Gilmore M.S."/>
            <person name="Lebreton F."/>
            <person name="Walker B."/>
            <person name="Young S.K."/>
            <person name="Zeng Q."/>
            <person name="Gargeya S."/>
            <person name="Fitzgerald M."/>
            <person name="Haas B."/>
            <person name="Abouelleil A."/>
            <person name="Alvarado L."/>
            <person name="Arachchi H.M."/>
            <person name="Berlin A.M."/>
            <person name="Chapman S.B."/>
            <person name="Dewar J."/>
            <person name="Goldberg J."/>
            <person name="Griggs A."/>
            <person name="Gujja S."/>
            <person name="Hansen M."/>
            <person name="Howarth C."/>
            <person name="Imamovic A."/>
            <person name="Larimer J."/>
            <person name="McCowan C."/>
            <person name="Murphy C."/>
            <person name="Neiman D."/>
            <person name="Pearson M."/>
            <person name="Priest M."/>
            <person name="Roberts A."/>
            <person name="Saif S."/>
            <person name="Shea T."/>
            <person name="Sisk P."/>
            <person name="Sykes S."/>
            <person name="Wortman J."/>
            <person name="Nusbaum C."/>
            <person name="Birren B."/>
        </authorList>
    </citation>
    <scope>NUCLEOTIDE SEQUENCE [LARGE SCALE GENOMIC DNA]</scope>
    <source>
        <strain evidence="2 3">ATCC BAA-412</strain>
    </source>
</reference>
<dbReference type="EMBL" id="AJAT01000014">
    <property type="protein sequence ID" value="EOL44025.1"/>
    <property type="molecule type" value="Genomic_DNA"/>
</dbReference>
<dbReference type="AlphaFoldDB" id="R3WQD2"/>
<organism evidence="2 3">
    <name type="scientific">Enterococcus phoeniculicola ATCC BAA-412</name>
    <dbReference type="NCBI Taxonomy" id="1158610"/>
    <lineage>
        <taxon>Bacteria</taxon>
        <taxon>Bacillati</taxon>
        <taxon>Bacillota</taxon>
        <taxon>Bacilli</taxon>
        <taxon>Lactobacillales</taxon>
        <taxon>Enterococcaceae</taxon>
        <taxon>Enterococcus</taxon>
    </lineage>
</organism>
<sequence length="504" mass="60194">MIESFENQFYGRFLSAAVLRRVALFQLLAQTTNPYSQKELKDSLFINQKTLVNDLEKLTEDLSSYSSASQLAFTDGKYHLILHHSFSYSQFFLTYLNKSDTFLIMKELLINGSFDSIHFSRKNFLSISSVNNRLNEVKRILDDFSIKLVKKNIVSLYGDEKIIRYLSYLFFSLSSDFERIISQKKKKQSAVLVKKILQLSELQKSFENHHNLTLWISITLNRLDKIKTNPLQKQIAVDFSQDILYKKISHPYRQMLTTYQLSDKQSTLECQLFYQYILSFIDIYPNLNTNNLPICYQLALLPNEVTQFWFETYWTLFRFIPFPEDKATMYKKVAQLHFERFFFGGSNTLLLQVKTDTDKKEFMTQAAYMTELFYKKLRTRRKFQQITFPKEKVFPYYQAWIQRGLYRYFKLKPIKISILSIYDHVPKKYYLNLIKNHCFQHIELVDVFDASCELIITDQFYSLFETLNTPIFYWQMRPTERDLLGLKKELLHLIVKRMNQLVIH</sequence>
<dbReference type="RefSeq" id="WP_010768318.1">
    <property type="nucleotide sequence ID" value="NZ_ASWE01000003.1"/>
</dbReference>